<dbReference type="EMBL" id="UINC01113467">
    <property type="protein sequence ID" value="SVC83093.1"/>
    <property type="molecule type" value="Genomic_DNA"/>
</dbReference>
<dbReference type="Gene3D" id="3.30.360.10">
    <property type="entry name" value="Dihydrodipicolinate Reductase, domain 2"/>
    <property type="match status" value="1"/>
</dbReference>
<dbReference type="AlphaFoldDB" id="A0A382QC30"/>
<dbReference type="InterPro" id="IPR050463">
    <property type="entry name" value="Gfo/Idh/MocA_oxidrdct_glycsds"/>
</dbReference>
<dbReference type="SUPFAM" id="SSF55347">
    <property type="entry name" value="Glyceraldehyde-3-phosphate dehydrogenase-like, C-terminal domain"/>
    <property type="match status" value="1"/>
</dbReference>
<name>A0A382QC30_9ZZZZ</name>
<evidence type="ECO:0000313" key="3">
    <source>
        <dbReference type="EMBL" id="SVC83093.1"/>
    </source>
</evidence>
<keyword evidence="1" id="KW-0560">Oxidoreductase</keyword>
<protein>
    <recommendedName>
        <fullName evidence="2">Gfo/Idh/MocA-like oxidoreductase C-terminal domain-containing protein</fullName>
    </recommendedName>
</protein>
<accession>A0A382QC30</accession>
<proteinExistence type="predicted"/>
<evidence type="ECO:0000259" key="2">
    <source>
        <dbReference type="Pfam" id="PF02894"/>
    </source>
</evidence>
<reference evidence="3" key="1">
    <citation type="submission" date="2018-05" db="EMBL/GenBank/DDBJ databases">
        <authorList>
            <person name="Lanie J.A."/>
            <person name="Ng W.-L."/>
            <person name="Kazmierczak K.M."/>
            <person name="Andrzejewski T.M."/>
            <person name="Davidsen T.M."/>
            <person name="Wayne K.J."/>
            <person name="Tettelin H."/>
            <person name="Glass J.I."/>
            <person name="Rusch D."/>
            <person name="Podicherti R."/>
            <person name="Tsui H.-C.T."/>
            <person name="Winkler M.E."/>
        </authorList>
    </citation>
    <scope>NUCLEOTIDE SEQUENCE</scope>
</reference>
<dbReference type="InterPro" id="IPR004104">
    <property type="entry name" value="Gfo/Idh/MocA-like_OxRdtase_C"/>
</dbReference>
<dbReference type="Pfam" id="PF02894">
    <property type="entry name" value="GFO_IDH_MocA_C"/>
    <property type="match status" value="1"/>
</dbReference>
<sequence length="246" mass="27728">TAGGAKRFRDAARNTSLKVLMGTVQRHCPVNQMAKEIISRSEFGSPIMYQARYLCPGPGMRMDWGLNRNSDDDMFRFFLLDHIIHHLDIARFFMGEIVAVNTMRSHTENPHYAAAINYRFSSGIAGSQTICFRSPIFENRCLVAGDGPAWVETQNWTKLSYSTPDISVGQGGYSDGRIIQWDGGISYQDGVIRPGYREELTTWARSVLDDSECRADLEDGYREMLILDAIIQSAKTDKEIVIPEES</sequence>
<dbReference type="GO" id="GO:0016491">
    <property type="term" value="F:oxidoreductase activity"/>
    <property type="evidence" value="ECO:0007669"/>
    <property type="project" value="UniProtKB-KW"/>
</dbReference>
<gene>
    <name evidence="3" type="ORF">METZ01_LOCUS335947</name>
</gene>
<evidence type="ECO:0000256" key="1">
    <source>
        <dbReference type="ARBA" id="ARBA00023002"/>
    </source>
</evidence>
<feature type="non-terminal residue" evidence="3">
    <location>
        <position position="1"/>
    </location>
</feature>
<dbReference type="PANTHER" id="PTHR43818:SF11">
    <property type="entry name" value="BCDNA.GH03377"/>
    <property type="match status" value="1"/>
</dbReference>
<dbReference type="PANTHER" id="PTHR43818">
    <property type="entry name" value="BCDNA.GH03377"/>
    <property type="match status" value="1"/>
</dbReference>
<organism evidence="3">
    <name type="scientific">marine metagenome</name>
    <dbReference type="NCBI Taxonomy" id="408172"/>
    <lineage>
        <taxon>unclassified sequences</taxon>
        <taxon>metagenomes</taxon>
        <taxon>ecological metagenomes</taxon>
    </lineage>
</organism>
<feature type="domain" description="Gfo/Idh/MocA-like oxidoreductase C-terminal" evidence="2">
    <location>
        <begin position="35"/>
        <end position="239"/>
    </location>
</feature>